<keyword evidence="6" id="KW-0653">Protein transport</keyword>
<evidence type="ECO:0000256" key="8">
    <source>
        <dbReference type="ARBA" id="ARBA00023010"/>
    </source>
</evidence>
<keyword evidence="7 11" id="KW-1133">Transmembrane helix</keyword>
<dbReference type="InterPro" id="IPR022645">
    <property type="entry name" value="SecD/SecF_bac"/>
</dbReference>
<dbReference type="EMBL" id="DVNJ01000004">
    <property type="protein sequence ID" value="HIU62403.1"/>
    <property type="molecule type" value="Genomic_DNA"/>
</dbReference>
<dbReference type="AlphaFoldDB" id="A0A9D1MLS0"/>
<reference evidence="13" key="1">
    <citation type="submission" date="2020-10" db="EMBL/GenBank/DDBJ databases">
        <authorList>
            <person name="Gilroy R."/>
        </authorList>
    </citation>
    <scope>NUCLEOTIDE SEQUENCE</scope>
    <source>
        <strain evidence="13">9366</strain>
    </source>
</reference>
<evidence type="ECO:0000256" key="3">
    <source>
        <dbReference type="ARBA" id="ARBA00022448"/>
    </source>
</evidence>
<feature type="transmembrane region" description="Helical" evidence="11">
    <location>
        <begin position="275"/>
        <end position="296"/>
    </location>
</feature>
<dbReference type="PANTHER" id="PTHR30081:SF8">
    <property type="entry name" value="PROTEIN TRANSLOCASE SUBUNIT SECF"/>
    <property type="match status" value="1"/>
</dbReference>
<dbReference type="GO" id="GO:0015450">
    <property type="term" value="F:protein-transporting ATPase activity"/>
    <property type="evidence" value="ECO:0007669"/>
    <property type="project" value="InterPro"/>
</dbReference>
<keyword evidence="3" id="KW-0813">Transport</keyword>
<sequence length="466" mass="50751">MAKKKYNSANGKRPPYKNVKKPAPAMDSESRELEAISDAELEKELSTDLIPDEIVKEAPVSAPAEEVAAPVVEAKASVKGGSLSERWSRFRLTSWWRLWISIPFVIVAVAIIVFGVFAGQSGTFEGGINIGIDFKGGTIITTKLGADAVENDYDTYFEIIESAINDESIADDVIAYASENGLSSTLTHNVVIPVVNYTQTSGSGEDMAIVFKIDNISSAFDNDANDITRYRNELILEKISADVNAHFAENGMDARVYVNEDITSEYIGASASSRLLMLGGIALAVAIAVILIYVIIRFEVWSGLAAVIALIHDVVIMFCVTIIFRIQVNAAFVSAIITIVAYSINNTIVIFDRVRENNKIAQKLSDNRAALSQTNILRPLVDRSVRETTLRNFNSTITTLVMILLFSVIGTSSVREFGVPVIAGLIGGFYSSMFLSPSLYILMKEANEKNKARRAAKKAAAKPVKA</sequence>
<feature type="transmembrane region" description="Helical" evidence="11">
    <location>
        <begin position="96"/>
        <end position="118"/>
    </location>
</feature>
<feature type="transmembrane region" description="Helical" evidence="11">
    <location>
        <begin position="330"/>
        <end position="351"/>
    </location>
</feature>
<evidence type="ECO:0000313" key="13">
    <source>
        <dbReference type="EMBL" id="HIU62403.1"/>
    </source>
</evidence>
<keyword evidence="5 11" id="KW-0812">Transmembrane</keyword>
<dbReference type="Gene3D" id="1.20.1640.10">
    <property type="entry name" value="Multidrug efflux transporter AcrB transmembrane domain"/>
    <property type="match status" value="1"/>
</dbReference>
<reference evidence="13" key="2">
    <citation type="journal article" date="2021" name="PeerJ">
        <title>Extensive microbial diversity within the chicken gut microbiome revealed by metagenomics and culture.</title>
        <authorList>
            <person name="Gilroy R."/>
            <person name="Ravi A."/>
            <person name="Getino M."/>
            <person name="Pursley I."/>
            <person name="Horton D.L."/>
            <person name="Alikhan N.F."/>
            <person name="Baker D."/>
            <person name="Gharbi K."/>
            <person name="Hall N."/>
            <person name="Watson M."/>
            <person name="Adriaenssens E.M."/>
            <person name="Foster-Nyarko E."/>
            <person name="Jarju S."/>
            <person name="Secka A."/>
            <person name="Antonio M."/>
            <person name="Oren A."/>
            <person name="Chaudhuri R.R."/>
            <person name="La Ragione R."/>
            <person name="Hildebrand F."/>
            <person name="Pallen M.J."/>
        </authorList>
    </citation>
    <scope>NUCLEOTIDE SEQUENCE</scope>
    <source>
        <strain evidence="13">9366</strain>
    </source>
</reference>
<feature type="region of interest" description="Disordered" evidence="10">
    <location>
        <begin position="1"/>
        <end position="34"/>
    </location>
</feature>
<dbReference type="NCBIfam" id="TIGR00966">
    <property type="entry name" value="transloc_SecF"/>
    <property type="match status" value="1"/>
</dbReference>
<dbReference type="PANTHER" id="PTHR30081">
    <property type="entry name" value="PROTEIN-EXPORT MEMBRANE PROTEIN SEC"/>
    <property type="match status" value="1"/>
</dbReference>
<proteinExistence type="predicted"/>
<feature type="transmembrane region" description="Helical" evidence="11">
    <location>
        <begin position="303"/>
        <end position="324"/>
    </location>
</feature>
<comment type="caution">
    <text evidence="13">The sequence shown here is derived from an EMBL/GenBank/DDBJ whole genome shotgun (WGS) entry which is preliminary data.</text>
</comment>
<evidence type="ECO:0000256" key="6">
    <source>
        <dbReference type="ARBA" id="ARBA00022927"/>
    </source>
</evidence>
<dbReference type="InterPro" id="IPR022813">
    <property type="entry name" value="SecD/SecF_arch_bac"/>
</dbReference>
<evidence type="ECO:0000256" key="11">
    <source>
        <dbReference type="SAM" id="Phobius"/>
    </source>
</evidence>
<evidence type="ECO:0000256" key="9">
    <source>
        <dbReference type="ARBA" id="ARBA00023136"/>
    </source>
</evidence>
<feature type="transmembrane region" description="Helical" evidence="11">
    <location>
        <begin position="417"/>
        <end position="443"/>
    </location>
</feature>
<evidence type="ECO:0000313" key="14">
    <source>
        <dbReference type="Proteomes" id="UP000824145"/>
    </source>
</evidence>
<feature type="transmembrane region" description="Helical" evidence="11">
    <location>
        <begin position="393"/>
        <end position="411"/>
    </location>
</feature>
<protein>
    <recommendedName>
        <fullName evidence="2">Protein translocase subunit SecF</fullName>
    </recommendedName>
</protein>
<evidence type="ECO:0000256" key="5">
    <source>
        <dbReference type="ARBA" id="ARBA00022692"/>
    </source>
</evidence>
<keyword evidence="8" id="KW-0811">Translocation</keyword>
<gene>
    <name evidence="13" type="ORF">IAB07_01355</name>
</gene>
<keyword evidence="9 11" id="KW-0472">Membrane</keyword>
<organism evidence="13 14">
    <name type="scientific">Candidatus Caccalectryoclostridium excrementigallinarum</name>
    <dbReference type="NCBI Taxonomy" id="2840710"/>
    <lineage>
        <taxon>Bacteria</taxon>
        <taxon>Bacillati</taxon>
        <taxon>Bacillota</taxon>
        <taxon>Clostridia</taxon>
        <taxon>Christensenellales</taxon>
        <taxon>Christensenellaceae</taxon>
        <taxon>Christensenellaceae incertae sedis</taxon>
        <taxon>Candidatus Caccalectryoclostridium</taxon>
    </lineage>
</organism>
<evidence type="ECO:0000256" key="2">
    <source>
        <dbReference type="ARBA" id="ARBA00015792"/>
    </source>
</evidence>
<dbReference type="GO" id="GO:0006886">
    <property type="term" value="P:intracellular protein transport"/>
    <property type="evidence" value="ECO:0007669"/>
    <property type="project" value="InterPro"/>
</dbReference>
<dbReference type="InterPro" id="IPR005665">
    <property type="entry name" value="SecF_bac"/>
</dbReference>
<evidence type="ECO:0000256" key="7">
    <source>
        <dbReference type="ARBA" id="ARBA00022989"/>
    </source>
</evidence>
<evidence type="ECO:0000256" key="1">
    <source>
        <dbReference type="ARBA" id="ARBA00004651"/>
    </source>
</evidence>
<keyword evidence="4" id="KW-1003">Cell membrane</keyword>
<name>A0A9D1MLS0_9FIRM</name>
<accession>A0A9D1MLS0</accession>
<comment type="subcellular location">
    <subcellularLocation>
        <location evidence="1">Cell membrane</location>
        <topology evidence="1">Multi-pass membrane protein</topology>
    </subcellularLocation>
</comment>
<evidence type="ECO:0000259" key="12">
    <source>
        <dbReference type="Pfam" id="PF02355"/>
    </source>
</evidence>
<dbReference type="SUPFAM" id="SSF82866">
    <property type="entry name" value="Multidrug efflux transporter AcrB transmembrane domain"/>
    <property type="match status" value="1"/>
</dbReference>
<feature type="domain" description="Protein export membrane protein SecD/SecF C-terminal" evidence="12">
    <location>
        <begin position="260"/>
        <end position="445"/>
    </location>
</feature>
<dbReference type="Proteomes" id="UP000824145">
    <property type="component" value="Unassembled WGS sequence"/>
</dbReference>
<dbReference type="PRINTS" id="PR01755">
    <property type="entry name" value="SECFTRNLCASE"/>
</dbReference>
<evidence type="ECO:0000256" key="4">
    <source>
        <dbReference type="ARBA" id="ARBA00022475"/>
    </source>
</evidence>
<evidence type="ECO:0000256" key="10">
    <source>
        <dbReference type="SAM" id="MobiDB-lite"/>
    </source>
</evidence>
<dbReference type="Pfam" id="PF02355">
    <property type="entry name" value="SecD_SecF_C"/>
    <property type="match status" value="1"/>
</dbReference>
<dbReference type="InterPro" id="IPR048634">
    <property type="entry name" value="SecD_SecF_C"/>
</dbReference>
<dbReference type="GO" id="GO:0005886">
    <property type="term" value="C:plasma membrane"/>
    <property type="evidence" value="ECO:0007669"/>
    <property type="project" value="UniProtKB-SubCell"/>
</dbReference>